<evidence type="ECO:0000313" key="2">
    <source>
        <dbReference type="EMBL" id="MCZ4279842.1"/>
    </source>
</evidence>
<dbReference type="Proteomes" id="UP001069802">
    <property type="component" value="Unassembled WGS sequence"/>
</dbReference>
<comment type="caution">
    <text evidence="2">The sequence shown here is derived from an EMBL/GenBank/DDBJ whole genome shotgun (WGS) entry which is preliminary data.</text>
</comment>
<dbReference type="Pfam" id="PF00583">
    <property type="entry name" value="Acetyltransf_1"/>
    <property type="match status" value="1"/>
</dbReference>
<dbReference type="PANTHER" id="PTHR43233:SF1">
    <property type="entry name" value="FAMILY N-ACETYLTRANSFERASE, PUTATIVE (AFU_ORTHOLOGUE AFUA_6G03350)-RELATED"/>
    <property type="match status" value="1"/>
</dbReference>
<dbReference type="InterPro" id="IPR000182">
    <property type="entry name" value="GNAT_dom"/>
</dbReference>
<dbReference type="PANTHER" id="PTHR43233">
    <property type="entry name" value="FAMILY N-ACETYLTRANSFERASE, PUTATIVE (AFU_ORTHOLOGUE AFUA_6G03350)-RELATED"/>
    <property type="match status" value="1"/>
</dbReference>
<dbReference type="Gene3D" id="3.40.630.30">
    <property type="match status" value="1"/>
</dbReference>
<protein>
    <submittedName>
        <fullName evidence="2">GNAT family N-acetyltransferase</fullName>
    </submittedName>
</protein>
<dbReference type="CDD" id="cd04301">
    <property type="entry name" value="NAT_SF"/>
    <property type="match status" value="1"/>
</dbReference>
<reference evidence="2" key="1">
    <citation type="submission" date="2022-12" db="EMBL/GenBank/DDBJ databases">
        <title>Bacterial isolates from different developmental stages of Nematostella vectensis.</title>
        <authorList>
            <person name="Fraune S."/>
        </authorList>
    </citation>
    <scope>NUCLEOTIDE SEQUENCE</scope>
    <source>
        <strain evidence="2">G21630-S1</strain>
    </source>
</reference>
<feature type="domain" description="N-acetyltransferase" evidence="1">
    <location>
        <begin position="5"/>
        <end position="136"/>
    </location>
</feature>
<organism evidence="2 3">
    <name type="scientific">Kiloniella laminariae</name>
    <dbReference type="NCBI Taxonomy" id="454162"/>
    <lineage>
        <taxon>Bacteria</taxon>
        <taxon>Pseudomonadati</taxon>
        <taxon>Pseudomonadota</taxon>
        <taxon>Alphaproteobacteria</taxon>
        <taxon>Rhodospirillales</taxon>
        <taxon>Kiloniellaceae</taxon>
        <taxon>Kiloniella</taxon>
    </lineage>
</organism>
<dbReference type="SUPFAM" id="SSF55729">
    <property type="entry name" value="Acyl-CoA N-acyltransferases (Nat)"/>
    <property type="match status" value="1"/>
</dbReference>
<keyword evidence="3" id="KW-1185">Reference proteome</keyword>
<dbReference type="InterPro" id="IPR016181">
    <property type="entry name" value="Acyl_CoA_acyltransferase"/>
</dbReference>
<proteinExistence type="predicted"/>
<sequence>MPDYRINSDLDQMDLDVIHGFISQSYWAKGIPRDLLERALGNSLCFGLFDGGNNQIGFARMITDRATFAYLADVFVLESHRGRGLGKLLMQAIVDHPELQGLRRMMLATRDAHDLYAQYGFTPIPNPEILMQNLNPTVYG</sequence>
<dbReference type="PROSITE" id="PS51186">
    <property type="entry name" value="GNAT"/>
    <property type="match status" value="1"/>
</dbReference>
<accession>A0ABT4LFG0</accession>
<name>A0ABT4LFG0_9PROT</name>
<dbReference type="InterPro" id="IPR053144">
    <property type="entry name" value="Acetyltransferase_Butenolide"/>
</dbReference>
<dbReference type="EMBL" id="JAPWGY010000001">
    <property type="protein sequence ID" value="MCZ4279842.1"/>
    <property type="molecule type" value="Genomic_DNA"/>
</dbReference>
<evidence type="ECO:0000313" key="3">
    <source>
        <dbReference type="Proteomes" id="UP001069802"/>
    </source>
</evidence>
<gene>
    <name evidence="2" type="ORF">O4H49_03570</name>
</gene>
<evidence type="ECO:0000259" key="1">
    <source>
        <dbReference type="PROSITE" id="PS51186"/>
    </source>
</evidence>
<dbReference type="RefSeq" id="WP_269422039.1">
    <property type="nucleotide sequence ID" value="NZ_JAPWGY010000001.1"/>
</dbReference>